<organism evidence="4">
    <name type="scientific">Nymphaea colorata</name>
    <name type="common">pocket water lily</name>
    <dbReference type="NCBI Taxonomy" id="210225"/>
    <lineage>
        <taxon>Eukaryota</taxon>
        <taxon>Viridiplantae</taxon>
        <taxon>Streptophyta</taxon>
        <taxon>Embryophyta</taxon>
        <taxon>Tracheophyta</taxon>
        <taxon>Spermatophyta</taxon>
        <taxon>Magnoliopsida</taxon>
        <taxon>Nymphaeales</taxon>
        <taxon>Nymphaeaceae</taxon>
        <taxon>Nymphaea</taxon>
    </lineage>
</organism>
<evidence type="ECO:0000256" key="1">
    <source>
        <dbReference type="ARBA" id="ARBA00009313"/>
    </source>
</evidence>
<feature type="compositionally biased region" description="Basic and acidic residues" evidence="2">
    <location>
        <begin position="241"/>
        <end position="250"/>
    </location>
</feature>
<feature type="compositionally biased region" description="Basic and acidic residues" evidence="2">
    <location>
        <begin position="317"/>
        <end position="344"/>
    </location>
</feature>
<feature type="compositionally biased region" description="Basic and acidic residues" evidence="2">
    <location>
        <begin position="504"/>
        <end position="525"/>
    </location>
</feature>
<gene>
    <name evidence="4" type="ORF">NYM_LOCUS18538</name>
</gene>
<feature type="region of interest" description="Disordered" evidence="2">
    <location>
        <begin position="282"/>
        <end position="659"/>
    </location>
</feature>
<dbReference type="Pfam" id="PF06047">
    <property type="entry name" value="Nkap_C"/>
    <property type="match status" value="1"/>
</dbReference>
<dbReference type="Gramene" id="NC4G0239700.1">
    <property type="protein sequence ID" value="NC4G0239700.1:cds"/>
    <property type="gene ID" value="NC4G0239700"/>
</dbReference>
<sequence length="763" mass="86050">MSRRGDTDNGVRIASAVELPDREHNGGHRRYDPVPSPDRGTPPSHLSFSDHDRSSSDSDGETSRRAYRRCSRSPSEGDRRETLTRYHKPSVAADRREVLARGSDENFRNPSVDDCYVSPARGSGRGSGSPYLDGRRETLDRHYGRRSPSPNFRERGKTLSRRSERLSPSYERYETQAARSGRRSRSPGFSDRFPSHGRSEKDDYWYEQGTDRKENGRGSPTSRKFHRHGDGYRRPSNQSRFLDRGSRLSESEGEDEDLKGLNFHEYRRLKRQKLRKKLKNCIWRVTPSPPPDWRGRLDSPAQDDKTASAYQDGNCVVDRKDGSLVDGRKMDATVKGKKPEDTKKSASNPADSDSSGESASSYSSSESDRSISPRAAKRKKGQSSRRKSRSSTRKSKKSKYDTESDSDESFSSTDESSDEEQKVRKKKSGSTSSRRQQSKSKRGSRATGSHRRRRRGRDDSSENTESEDDSEPSRKQKKTMKEKKLDAGFNTDESLSLTETSGDEVEKKSSGSVRDRLQSKDERSNRTSRKKRRNSRGKDSDDTGSEGDSSFDSSDDQSKSKKKKSKSKTSISSSHSKRRRTRHASDSDTASKSDGSSDSDSGAHEEKEAEPRAAETDSEVLKFKELIESQKKPASALDNEPFVGPAPLPKAEGHISYGGALRPGEGDAIAQYVQQGKRIPRRGEVGLTAEEIQKFESLGYVMSGSRHQRMNAIRIRKENQVYSAEDKRALAMFNYEEKSKREHKVMSDLQRLVQRHIDQESKT</sequence>
<comment type="similarity">
    <text evidence="1">Belongs to the NKAP family.</text>
</comment>
<reference evidence="4" key="1">
    <citation type="submission" date="2019-09" db="EMBL/GenBank/DDBJ databases">
        <authorList>
            <person name="Zhang L."/>
        </authorList>
    </citation>
    <scope>NUCLEOTIDE SEQUENCE</scope>
</reference>
<feature type="compositionally biased region" description="Basic residues" evidence="2">
    <location>
        <begin position="436"/>
        <end position="455"/>
    </location>
</feature>
<feature type="compositionally biased region" description="Basic and acidic residues" evidence="2">
    <location>
        <begin position="293"/>
        <end position="306"/>
    </location>
</feature>
<feature type="compositionally biased region" description="Basic and acidic residues" evidence="2">
    <location>
        <begin position="93"/>
        <end position="107"/>
    </location>
</feature>
<proteinExistence type="inferred from homology"/>
<feature type="compositionally biased region" description="Low complexity" evidence="2">
    <location>
        <begin position="351"/>
        <end position="365"/>
    </location>
</feature>
<feature type="compositionally biased region" description="Basic and acidic residues" evidence="2">
    <location>
        <begin position="133"/>
        <end position="142"/>
    </location>
</feature>
<feature type="compositionally biased region" description="Polar residues" evidence="2">
    <location>
        <begin position="491"/>
        <end position="500"/>
    </location>
</feature>
<dbReference type="OrthoDB" id="273141at2759"/>
<dbReference type="AlphaFoldDB" id="A0A5K1CQ89"/>
<dbReference type="GO" id="GO:0010468">
    <property type="term" value="P:regulation of gene expression"/>
    <property type="evidence" value="ECO:0007669"/>
    <property type="project" value="TreeGrafter"/>
</dbReference>
<feature type="compositionally biased region" description="Basic and acidic residues" evidence="2">
    <location>
        <begin position="19"/>
        <end position="32"/>
    </location>
</feature>
<feature type="compositionally biased region" description="Basic residues" evidence="2">
    <location>
        <begin position="526"/>
        <end position="535"/>
    </location>
</feature>
<protein>
    <recommendedName>
        <fullName evidence="3">NF-kappa-B-activating protein C-terminal domain-containing protein</fullName>
    </recommendedName>
</protein>
<dbReference type="PANTHER" id="PTHR13087">
    <property type="entry name" value="NF-KAPPA B ACTIVATING PROTEIN"/>
    <property type="match status" value="1"/>
</dbReference>
<feature type="compositionally biased region" description="Basic and acidic residues" evidence="2">
    <location>
        <begin position="75"/>
        <end position="84"/>
    </location>
</feature>
<feature type="compositionally biased region" description="Basic and acidic residues" evidence="2">
    <location>
        <begin position="193"/>
        <end position="216"/>
    </location>
</feature>
<dbReference type="InterPro" id="IPR040466">
    <property type="entry name" value="NKAP"/>
</dbReference>
<feature type="compositionally biased region" description="Basic residues" evidence="2">
    <location>
        <begin position="375"/>
        <end position="397"/>
    </location>
</feature>
<name>A0A5K1CQ89_9MAGN</name>
<dbReference type="EMBL" id="LR721782">
    <property type="protein sequence ID" value="VVW30869.1"/>
    <property type="molecule type" value="Genomic_DNA"/>
</dbReference>
<dbReference type="OMA" id="NDYRERE"/>
<feature type="compositionally biased region" description="Basic and acidic residues" evidence="2">
    <location>
        <begin position="152"/>
        <end position="165"/>
    </location>
</feature>
<dbReference type="GO" id="GO:0003682">
    <property type="term" value="F:chromatin binding"/>
    <property type="evidence" value="ECO:0007669"/>
    <property type="project" value="InterPro"/>
</dbReference>
<evidence type="ECO:0000259" key="3">
    <source>
        <dbReference type="Pfam" id="PF06047"/>
    </source>
</evidence>
<accession>A0A5K1CQ89</accession>
<feature type="domain" description="NF-kappa-B-activating protein C-terminal" evidence="3">
    <location>
        <begin position="656"/>
        <end position="754"/>
    </location>
</feature>
<evidence type="ECO:0000256" key="2">
    <source>
        <dbReference type="SAM" id="MobiDB-lite"/>
    </source>
</evidence>
<dbReference type="InterPro" id="IPR009269">
    <property type="entry name" value="NKAP_C"/>
</dbReference>
<feature type="region of interest" description="Disordered" evidence="2">
    <location>
        <begin position="1"/>
        <end position="262"/>
    </location>
</feature>
<dbReference type="GO" id="GO:0005634">
    <property type="term" value="C:nucleus"/>
    <property type="evidence" value="ECO:0007669"/>
    <property type="project" value="TreeGrafter"/>
</dbReference>
<evidence type="ECO:0000313" key="4">
    <source>
        <dbReference type="EMBL" id="VVW30869.1"/>
    </source>
</evidence>
<dbReference type="PANTHER" id="PTHR13087:SF0">
    <property type="entry name" value="NFKB ACTIVATING PROTEIN LIKE"/>
    <property type="match status" value="1"/>
</dbReference>
<feature type="compositionally biased region" description="Basic and acidic residues" evidence="2">
    <location>
        <begin position="601"/>
        <end position="631"/>
    </location>
</feature>
<feature type="compositionally biased region" description="Acidic residues" evidence="2">
    <location>
        <begin position="461"/>
        <end position="470"/>
    </location>
</feature>
<feature type="compositionally biased region" description="Basic and acidic residues" evidence="2">
    <location>
        <begin position="48"/>
        <end position="64"/>
    </location>
</feature>